<dbReference type="OrthoDB" id="8613119at2"/>
<proteinExistence type="predicted"/>
<gene>
    <name evidence="2" type="ordered locus">Bphy_6116</name>
</gene>
<organism evidence="2 3">
    <name type="scientific">Paraburkholderia phymatum (strain DSM 17167 / CIP 108236 / LMG 21445 / STM815)</name>
    <name type="common">Burkholderia phymatum</name>
    <dbReference type="NCBI Taxonomy" id="391038"/>
    <lineage>
        <taxon>Bacteria</taxon>
        <taxon>Pseudomonadati</taxon>
        <taxon>Pseudomonadota</taxon>
        <taxon>Betaproteobacteria</taxon>
        <taxon>Burkholderiales</taxon>
        <taxon>Burkholderiaceae</taxon>
        <taxon>Paraburkholderia</taxon>
    </lineage>
</organism>
<evidence type="ECO:0000313" key="2">
    <source>
        <dbReference type="EMBL" id="ACC75173.1"/>
    </source>
</evidence>
<accession>B2JW46</accession>
<geneLocation type="plasmid" evidence="2 3">
    <name>pBPHY01</name>
</geneLocation>
<keyword evidence="2" id="KW-0614">Plasmid</keyword>
<dbReference type="Proteomes" id="UP000001192">
    <property type="component" value="Plasmid pBPHY01"/>
</dbReference>
<dbReference type="InterPro" id="IPR047914">
    <property type="entry name" value="TagK-like_C"/>
</dbReference>
<name>B2JW46_PARP8</name>
<dbReference type="AlphaFoldDB" id="B2JW46"/>
<evidence type="ECO:0000313" key="3">
    <source>
        <dbReference type="Proteomes" id="UP000001192"/>
    </source>
</evidence>
<reference evidence="3" key="1">
    <citation type="journal article" date="2014" name="Stand. Genomic Sci.">
        <title>Complete genome sequence of Burkholderia phymatum STM815(T), a broad host range and efficient nitrogen-fixing symbiont of Mimosa species.</title>
        <authorList>
            <person name="Moulin L."/>
            <person name="Klonowska A."/>
            <person name="Caroline B."/>
            <person name="Booth K."/>
            <person name="Vriezen J.A."/>
            <person name="Melkonian R."/>
            <person name="James E.K."/>
            <person name="Young J.P."/>
            <person name="Bena G."/>
            <person name="Hauser L."/>
            <person name="Land M."/>
            <person name="Kyrpides N."/>
            <person name="Bruce D."/>
            <person name="Chain P."/>
            <person name="Copeland A."/>
            <person name="Pitluck S."/>
            <person name="Woyke T."/>
            <person name="Lizotte-Waniewski M."/>
            <person name="Bristow J."/>
            <person name="Riley M."/>
        </authorList>
    </citation>
    <scope>NUCLEOTIDE SEQUENCE [LARGE SCALE GENOMIC DNA]</scope>
    <source>
        <strain evidence="3">DSM 17167 / CIP 108236 / LMG 21445 / STM815</strain>
        <plasmid evidence="3">Plasmid pBPHY01</plasmid>
    </source>
</reference>
<dbReference type="RefSeq" id="WP_012405332.1">
    <property type="nucleotide sequence ID" value="NC_010625.1"/>
</dbReference>
<dbReference type="EMBL" id="CP001045">
    <property type="protein sequence ID" value="ACC75173.1"/>
    <property type="molecule type" value="Genomic_DNA"/>
</dbReference>
<dbReference type="KEGG" id="bph:Bphy_6116"/>
<sequence>MHFFRLLRRHQSPATRAEPEAFTAAHAFTRKGTGTPEADSDPLAMFDEKQPEDYLRGSTAIFGLIGSRPALEADAVSRTSAQTDTDDLISILHRQYCQALANPFGLAPAADWETLAEPSGHHVHSESGLPVDPHFYNAGHDSIEALLSGAQLLDHAFGPLRESDLGSLPESEPVPEILRLFAPPEYLASAFRSMALLPPTLARREHHSLGIDSPLPMPEVSQTGDAS</sequence>
<evidence type="ECO:0000256" key="1">
    <source>
        <dbReference type="SAM" id="MobiDB-lite"/>
    </source>
</evidence>
<keyword evidence="3" id="KW-1185">Reference proteome</keyword>
<evidence type="ECO:0008006" key="4">
    <source>
        <dbReference type="Google" id="ProtNLM"/>
    </source>
</evidence>
<feature type="region of interest" description="Disordered" evidence="1">
    <location>
        <begin position="208"/>
        <end position="227"/>
    </location>
</feature>
<dbReference type="HOGENOM" id="CLU_100896_0_0_4"/>
<protein>
    <recommendedName>
        <fullName evidence="4">TagK domain-containing protein</fullName>
    </recommendedName>
</protein>
<dbReference type="NCBIfam" id="NF033419">
    <property type="entry name" value="T6SS_TagK_dom"/>
    <property type="match status" value="1"/>
</dbReference>